<dbReference type="SUPFAM" id="SSF53335">
    <property type="entry name" value="S-adenosyl-L-methionine-dependent methyltransferases"/>
    <property type="match status" value="1"/>
</dbReference>
<keyword evidence="2" id="KW-0489">Methyltransferase</keyword>
<dbReference type="AlphaFoldDB" id="A0A8H6SJT0"/>
<dbReference type="RefSeq" id="XP_037218995.1">
    <property type="nucleotide sequence ID" value="XM_037363351.1"/>
</dbReference>
<evidence type="ECO:0000313" key="2">
    <source>
        <dbReference type="EMBL" id="KAF7300995.1"/>
    </source>
</evidence>
<dbReference type="Gene3D" id="3.40.50.150">
    <property type="entry name" value="Vaccinia Virus protein VP39"/>
    <property type="match status" value="1"/>
</dbReference>
<gene>
    <name evidence="2" type="ORF">MIND_00662800</name>
</gene>
<evidence type="ECO:0000313" key="3">
    <source>
        <dbReference type="Proteomes" id="UP000636479"/>
    </source>
</evidence>
<sequence length="311" mass="34323">MNAGKKLVPEQERLQRQYDMRKKIYGRTSPLPDSVDINQVRRVIDVAAGTCAWALEFAALPQVRGQQGAIEIHVCDVDTACFPPSSVLDAAGLKPFAQDITQPFPDHLGQFDIVHASLLFLYLTEEDWKAALTNLRNILKPNGVILLEEVDPILLTELQDRQRREDSHGDAIQSYMKGSTWRDKANSLYTGYMLRKQRVVGLSFRLPELANALGLAVSAQENVSSPWGKLCAHRAGSKGDSLAEYEAESASNLGLVFSFTGSVLAKENILEIPFGNAVDNGVLPAVLNEIQEGLRSEGAMIQGSQFELRRM</sequence>
<dbReference type="InterPro" id="IPR029063">
    <property type="entry name" value="SAM-dependent_MTases_sf"/>
</dbReference>
<keyword evidence="2" id="KW-0808">Transferase</keyword>
<dbReference type="GO" id="GO:0008168">
    <property type="term" value="F:methyltransferase activity"/>
    <property type="evidence" value="ECO:0007669"/>
    <property type="project" value="UniProtKB-KW"/>
</dbReference>
<comment type="caution">
    <text evidence="2">The sequence shown here is derived from an EMBL/GenBank/DDBJ whole genome shotgun (WGS) entry which is preliminary data.</text>
</comment>
<protein>
    <submittedName>
        <fullName evidence="2">S-adenosyl-L-methionine-dependent methyltransferase</fullName>
    </submittedName>
</protein>
<organism evidence="2 3">
    <name type="scientific">Mycena indigotica</name>
    <dbReference type="NCBI Taxonomy" id="2126181"/>
    <lineage>
        <taxon>Eukaryota</taxon>
        <taxon>Fungi</taxon>
        <taxon>Dikarya</taxon>
        <taxon>Basidiomycota</taxon>
        <taxon>Agaricomycotina</taxon>
        <taxon>Agaricomycetes</taxon>
        <taxon>Agaricomycetidae</taxon>
        <taxon>Agaricales</taxon>
        <taxon>Marasmiineae</taxon>
        <taxon>Mycenaceae</taxon>
        <taxon>Mycena</taxon>
    </lineage>
</organism>
<dbReference type="EMBL" id="JACAZF010000006">
    <property type="protein sequence ID" value="KAF7300995.1"/>
    <property type="molecule type" value="Genomic_DNA"/>
</dbReference>
<reference evidence="2" key="1">
    <citation type="submission" date="2020-05" db="EMBL/GenBank/DDBJ databases">
        <title>Mycena genomes resolve the evolution of fungal bioluminescence.</title>
        <authorList>
            <person name="Tsai I.J."/>
        </authorList>
    </citation>
    <scope>NUCLEOTIDE SEQUENCE</scope>
    <source>
        <strain evidence="2">171206Taipei</strain>
    </source>
</reference>
<proteinExistence type="predicted"/>
<dbReference type="GO" id="GO:0032259">
    <property type="term" value="P:methylation"/>
    <property type="evidence" value="ECO:0007669"/>
    <property type="project" value="UniProtKB-KW"/>
</dbReference>
<dbReference type="Pfam" id="PF13649">
    <property type="entry name" value="Methyltransf_25"/>
    <property type="match status" value="1"/>
</dbReference>
<dbReference type="GeneID" id="59345867"/>
<dbReference type="CDD" id="cd02440">
    <property type="entry name" value="AdoMet_MTases"/>
    <property type="match status" value="1"/>
</dbReference>
<accession>A0A8H6SJT0</accession>
<dbReference type="InterPro" id="IPR041698">
    <property type="entry name" value="Methyltransf_25"/>
</dbReference>
<dbReference type="Proteomes" id="UP000636479">
    <property type="component" value="Unassembled WGS sequence"/>
</dbReference>
<keyword evidence="3" id="KW-1185">Reference proteome</keyword>
<name>A0A8H6SJT0_9AGAR</name>
<evidence type="ECO:0000259" key="1">
    <source>
        <dbReference type="Pfam" id="PF13649"/>
    </source>
</evidence>
<feature type="domain" description="Methyltransferase" evidence="1">
    <location>
        <begin position="43"/>
        <end position="143"/>
    </location>
</feature>
<dbReference type="OrthoDB" id="184880at2759"/>